<dbReference type="EMBL" id="MLJW01002156">
    <property type="protein sequence ID" value="OIQ75469.1"/>
    <property type="molecule type" value="Genomic_DNA"/>
</dbReference>
<sequence length="95" mass="10969">MNPGRGQMHKRHFILSIIGLTQSQGERLDFWAPIRATVGLWHMCVVAVRHFEQDANFFPTPKFMRRLRVEVSSVPWAQNAGLQRGQRGNHGYKVL</sequence>
<organism evidence="1">
    <name type="scientific">mine drainage metagenome</name>
    <dbReference type="NCBI Taxonomy" id="410659"/>
    <lineage>
        <taxon>unclassified sequences</taxon>
        <taxon>metagenomes</taxon>
        <taxon>ecological metagenomes</taxon>
    </lineage>
</organism>
<dbReference type="AlphaFoldDB" id="A0A1J5QHK0"/>
<evidence type="ECO:0000313" key="1">
    <source>
        <dbReference type="EMBL" id="OIQ75469.1"/>
    </source>
</evidence>
<gene>
    <name evidence="1" type="ORF">GALL_428640</name>
</gene>
<reference evidence="1" key="1">
    <citation type="submission" date="2016-10" db="EMBL/GenBank/DDBJ databases">
        <title>Sequence of Gallionella enrichment culture.</title>
        <authorList>
            <person name="Poehlein A."/>
            <person name="Muehling M."/>
            <person name="Daniel R."/>
        </authorList>
    </citation>
    <scope>NUCLEOTIDE SEQUENCE</scope>
</reference>
<accession>A0A1J5QHK0</accession>
<proteinExistence type="predicted"/>
<protein>
    <submittedName>
        <fullName evidence="1">Uncharacterized protein</fullName>
    </submittedName>
</protein>
<name>A0A1J5QHK0_9ZZZZ</name>
<comment type="caution">
    <text evidence="1">The sequence shown here is derived from an EMBL/GenBank/DDBJ whole genome shotgun (WGS) entry which is preliminary data.</text>
</comment>